<evidence type="ECO:0000313" key="2">
    <source>
        <dbReference type="Proteomes" id="UP001597478"/>
    </source>
</evidence>
<dbReference type="EMBL" id="JBHUOF010000001">
    <property type="protein sequence ID" value="MFD2797777.1"/>
    <property type="molecule type" value="Genomic_DNA"/>
</dbReference>
<name>A0ABW5W1S5_9PSEU</name>
<evidence type="ECO:0000313" key="1">
    <source>
        <dbReference type="EMBL" id="MFD2797777.1"/>
    </source>
</evidence>
<sequence length="116" mass="12701">MFEYAVRRRLGMGVAGVERGFPERWFLAVSAGVAEALDELVARAAAQGGPVASDVSRLVAAWRLLLHLHERAGSHGCGCCGKQSGGRLCTVWQVAVGYFLRRLPIDREPGVQRRPW</sequence>
<proteinExistence type="predicted"/>
<dbReference type="RefSeq" id="WP_377478137.1">
    <property type="nucleotide sequence ID" value="NZ_JBHUNT010000001.1"/>
</dbReference>
<keyword evidence="2" id="KW-1185">Reference proteome</keyword>
<organism evidence="1 2">
    <name type="scientific">Prauserella oleivorans</name>
    <dbReference type="NCBI Taxonomy" id="1478153"/>
    <lineage>
        <taxon>Bacteria</taxon>
        <taxon>Bacillati</taxon>
        <taxon>Actinomycetota</taxon>
        <taxon>Actinomycetes</taxon>
        <taxon>Pseudonocardiales</taxon>
        <taxon>Pseudonocardiaceae</taxon>
        <taxon>Prauserella</taxon>
    </lineage>
</organism>
<accession>A0ABW5W1S5</accession>
<gene>
    <name evidence="1" type="ORF">ACFS2C_00020</name>
</gene>
<protein>
    <submittedName>
        <fullName evidence="1">Uncharacterized protein</fullName>
    </submittedName>
</protein>
<reference evidence="2" key="1">
    <citation type="journal article" date="2019" name="Int. J. Syst. Evol. Microbiol.">
        <title>The Global Catalogue of Microorganisms (GCM) 10K type strain sequencing project: providing services to taxonomists for standard genome sequencing and annotation.</title>
        <authorList>
            <consortium name="The Broad Institute Genomics Platform"/>
            <consortium name="The Broad Institute Genome Sequencing Center for Infectious Disease"/>
            <person name="Wu L."/>
            <person name="Ma J."/>
        </authorList>
    </citation>
    <scope>NUCLEOTIDE SEQUENCE [LARGE SCALE GENOMIC DNA]</scope>
    <source>
        <strain evidence="2">IBRC-M 10906</strain>
    </source>
</reference>
<dbReference type="Proteomes" id="UP001597478">
    <property type="component" value="Unassembled WGS sequence"/>
</dbReference>
<comment type="caution">
    <text evidence="1">The sequence shown here is derived from an EMBL/GenBank/DDBJ whole genome shotgun (WGS) entry which is preliminary data.</text>
</comment>